<dbReference type="SUPFAM" id="SSF53474">
    <property type="entry name" value="alpha/beta-Hydrolases"/>
    <property type="match status" value="1"/>
</dbReference>
<name>A0A2A9NMK1_9AGAR</name>
<dbReference type="Gene3D" id="3.40.50.1820">
    <property type="entry name" value="alpha/beta hydrolase"/>
    <property type="match status" value="1"/>
</dbReference>
<dbReference type="Proteomes" id="UP000242287">
    <property type="component" value="Unassembled WGS sequence"/>
</dbReference>
<evidence type="ECO:0008006" key="3">
    <source>
        <dbReference type="Google" id="ProtNLM"/>
    </source>
</evidence>
<dbReference type="OrthoDB" id="10249433at2759"/>
<dbReference type="AlphaFoldDB" id="A0A2A9NMK1"/>
<evidence type="ECO:0000313" key="2">
    <source>
        <dbReference type="Proteomes" id="UP000242287"/>
    </source>
</evidence>
<accession>A0A2A9NMK1</accession>
<dbReference type="STRING" id="703135.A0A2A9NMK1"/>
<organism evidence="1 2">
    <name type="scientific">Amanita thiersii Skay4041</name>
    <dbReference type="NCBI Taxonomy" id="703135"/>
    <lineage>
        <taxon>Eukaryota</taxon>
        <taxon>Fungi</taxon>
        <taxon>Dikarya</taxon>
        <taxon>Basidiomycota</taxon>
        <taxon>Agaricomycotina</taxon>
        <taxon>Agaricomycetes</taxon>
        <taxon>Agaricomycetidae</taxon>
        <taxon>Agaricales</taxon>
        <taxon>Pluteineae</taxon>
        <taxon>Amanitaceae</taxon>
        <taxon>Amanita</taxon>
    </lineage>
</organism>
<protein>
    <recommendedName>
        <fullName evidence="3">AB hydrolase-1 domain-containing protein</fullName>
    </recommendedName>
</protein>
<dbReference type="GO" id="GO:0016020">
    <property type="term" value="C:membrane"/>
    <property type="evidence" value="ECO:0007669"/>
    <property type="project" value="TreeGrafter"/>
</dbReference>
<dbReference type="InterPro" id="IPR029058">
    <property type="entry name" value="AB_hydrolase_fold"/>
</dbReference>
<proteinExistence type="predicted"/>
<reference evidence="1 2" key="1">
    <citation type="submission" date="2014-02" db="EMBL/GenBank/DDBJ databases">
        <title>Transposable element dynamics among asymbiotic and ectomycorrhizal Amanita fungi.</title>
        <authorList>
            <consortium name="DOE Joint Genome Institute"/>
            <person name="Hess J."/>
            <person name="Skrede I."/>
            <person name="Wolfe B."/>
            <person name="LaButti K."/>
            <person name="Ohm R.A."/>
            <person name="Grigoriev I.V."/>
            <person name="Pringle A."/>
        </authorList>
    </citation>
    <scope>NUCLEOTIDE SEQUENCE [LARGE SCALE GENOMIC DNA]</scope>
    <source>
        <strain evidence="1 2">SKay4041</strain>
    </source>
</reference>
<keyword evidence="2" id="KW-1185">Reference proteome</keyword>
<sequence length="293" mass="33337">MDAQPDMVFVYLQGNAGNPLHRIPVFRTLITSLPRSKVDQLPRYAISAAPRSYWRSTRRSPTQQGITIDYLYTLRYTLRRFPHSHIVLYGHSLGAAAAICLLSLLRTSPCLSQEKSTFSMSSFHRTTFPIELTHDSQFSRIRGLILENPFSSIPGMVRAMYPQRWLPYHYLGPLAWDKWDAATALRSCTSPSHRDTVLARLAPQSLVLQSEFDEIVPWSMGHEVYTLAHAIRHHQAPNLQGLTGKENSKGNHEMGHFVMIPGALHDNAWTKAEWIKEVGGYLERIQREPPRGP</sequence>
<gene>
    <name evidence="1" type="ORF">AMATHDRAFT_63052</name>
</gene>
<dbReference type="EMBL" id="KZ302027">
    <property type="protein sequence ID" value="PFH49487.1"/>
    <property type="molecule type" value="Genomic_DNA"/>
</dbReference>
<evidence type="ECO:0000313" key="1">
    <source>
        <dbReference type="EMBL" id="PFH49487.1"/>
    </source>
</evidence>
<dbReference type="PANTHER" id="PTHR12277">
    <property type="entry name" value="ALPHA/BETA HYDROLASE DOMAIN-CONTAINING PROTEIN"/>
    <property type="match status" value="1"/>
</dbReference>
<dbReference type="GO" id="GO:0008474">
    <property type="term" value="F:palmitoyl-(protein) hydrolase activity"/>
    <property type="evidence" value="ECO:0007669"/>
    <property type="project" value="TreeGrafter"/>
</dbReference>
<dbReference type="PANTHER" id="PTHR12277:SF64">
    <property type="entry name" value="SUPERFAMILY HYDROLASE, PUTATIVE (AFU_ORTHOLOGUE AFUA_3G01760)-RELATED"/>
    <property type="match status" value="1"/>
</dbReference>